<dbReference type="InterPro" id="IPR029058">
    <property type="entry name" value="AB_hydrolase_fold"/>
</dbReference>
<dbReference type="Gene3D" id="3.40.50.1820">
    <property type="entry name" value="alpha/beta hydrolase"/>
    <property type="match status" value="1"/>
</dbReference>
<keyword evidence="2" id="KW-0645">Protease</keyword>
<dbReference type="AlphaFoldDB" id="F0QW43"/>
<proteinExistence type="inferred from homology"/>
<evidence type="ECO:0000256" key="3">
    <source>
        <dbReference type="ARBA" id="ARBA00022801"/>
    </source>
</evidence>
<name>F0QW43_VULM7</name>
<dbReference type="RefSeq" id="WP_013604129.1">
    <property type="nucleotide sequence ID" value="NC_015151.1"/>
</dbReference>
<evidence type="ECO:0000313" key="5">
    <source>
        <dbReference type="EMBL" id="ADY00967.1"/>
    </source>
</evidence>
<evidence type="ECO:0000256" key="1">
    <source>
        <dbReference type="ARBA" id="ARBA00010040"/>
    </source>
</evidence>
<dbReference type="eggNOG" id="arCOG01646">
    <property type="taxonomic scope" value="Archaea"/>
</dbReference>
<dbReference type="InterPro" id="IPR001375">
    <property type="entry name" value="Peptidase_S9_cat"/>
</dbReference>
<dbReference type="GO" id="GO:0006508">
    <property type="term" value="P:proteolysis"/>
    <property type="evidence" value="ECO:0007669"/>
    <property type="project" value="UniProtKB-KW"/>
</dbReference>
<dbReference type="STRING" id="985053.VMUT_0756"/>
<reference evidence="5 6" key="1">
    <citation type="journal article" date="2011" name="J. Bacteriol.">
        <title>Complete genome sequence of 'Vulcanisaeta moutnovskia' strain 768-28, a novel member of the hyperthermophilic crenarchaeal genus vulcanisaeta.</title>
        <authorList>
            <person name="Gumerov V.M."/>
            <person name="Mardanov A.V."/>
            <person name="Beletsky A.V."/>
            <person name="Prokofeva M.I."/>
            <person name="Bonch-Osmolovskaya E.A."/>
            <person name="Ravin N.V."/>
            <person name="Skryabin K.G."/>
        </authorList>
    </citation>
    <scope>NUCLEOTIDE SEQUENCE [LARGE SCALE GENOMIC DNA]</scope>
    <source>
        <strain evidence="5 6">768-28</strain>
    </source>
</reference>
<dbReference type="MEROPS" id="S09.071"/>
<evidence type="ECO:0000313" key="6">
    <source>
        <dbReference type="Proteomes" id="UP000007485"/>
    </source>
</evidence>
<keyword evidence="6" id="KW-1185">Reference proteome</keyword>
<dbReference type="KEGG" id="vmo:VMUT_0756"/>
<dbReference type="FunFam" id="3.40.50.1820:FF:000028">
    <property type="entry name" value="S9 family peptidase"/>
    <property type="match status" value="1"/>
</dbReference>
<feature type="domain" description="Peptidase S9 prolyl oligopeptidase catalytic" evidence="4">
    <location>
        <begin position="425"/>
        <end position="639"/>
    </location>
</feature>
<dbReference type="SUPFAM" id="SSF53474">
    <property type="entry name" value="alpha/beta-Hydrolases"/>
    <property type="match status" value="1"/>
</dbReference>
<dbReference type="EMBL" id="CP002529">
    <property type="protein sequence ID" value="ADY00967.1"/>
    <property type="molecule type" value="Genomic_DNA"/>
</dbReference>
<dbReference type="Gene3D" id="2.120.10.30">
    <property type="entry name" value="TolB, C-terminal domain"/>
    <property type="match status" value="1"/>
</dbReference>
<dbReference type="PANTHER" id="PTHR42776:SF27">
    <property type="entry name" value="DIPEPTIDYL PEPTIDASE FAMILY MEMBER 6"/>
    <property type="match status" value="1"/>
</dbReference>
<comment type="similarity">
    <text evidence="1">Belongs to the peptidase S9C family.</text>
</comment>
<evidence type="ECO:0000256" key="2">
    <source>
        <dbReference type="ARBA" id="ARBA00022670"/>
    </source>
</evidence>
<sequence>MMDRRLTVDDLKLVRMIHDLDADADNNIIAFTVSKIADSLEDYERNIWIFDGKVLRQVTRGNSDFSPRILSGNKGLVFLSRRGLGKDKPGVEVWYLPFNGEAVKIAHIEGGVSNLRIINDTMYFISNVGPIQEDVKFVDEWPLWFNGRDFIHTFKSHLFSLDLNGTIRQITSGDFNVVTYDVEPSGKRVAVVVSTSRFKPYRNEVWVLNLESNERYTVLSNYSVSAIRWSQDGKYLALIGNDLHRGLVTHDHVLLIRSEGGEVVDLMKGVDRNVGNSLNSDVRGSPPPIKLQWLNDWVYFIMMDGGSAKLARANVHGGVETVIGSERSVEDFVVMKDGTIYFISMDPLRPTELYKWYNGSEERITNLNDWVDSVELSRPEPFRFHASDGREVEGWVMRPIEIKQGVKYPAILEIHGGPKTAYGYSFMFEFQLLANEGFAVIFMNPRGSDGYDEEFADIRGHYGERDYEDLMEGLDYIIKSYDFIDPNRLGVIGGSYGGFMTNWIITHTDRFRAAITDRSISNWISFFGASDIGPYFANDQIGGNEDRDFWSNLENYMAKSPIMYVKNVRTPLLIIHSLEDYRCWFEQAIQLYTALKYLNKEVRMVVFPGENHDLSRFGKPNHRIVRLRTIVDWFNGKFKGVITESFLIPQLRP</sequence>
<dbReference type="GeneID" id="10288408"/>
<gene>
    <name evidence="5" type="ordered locus">VMUT_0756</name>
</gene>
<dbReference type="PANTHER" id="PTHR42776">
    <property type="entry name" value="SERINE PEPTIDASE S9 FAMILY MEMBER"/>
    <property type="match status" value="1"/>
</dbReference>
<dbReference type="InterPro" id="IPR011042">
    <property type="entry name" value="6-blade_b-propeller_TolB-like"/>
</dbReference>
<protein>
    <submittedName>
        <fullName evidence="5">Acyl-peptide hydrolase</fullName>
    </submittedName>
</protein>
<keyword evidence="3 5" id="KW-0378">Hydrolase</keyword>
<dbReference type="GO" id="GO:0004252">
    <property type="term" value="F:serine-type endopeptidase activity"/>
    <property type="evidence" value="ECO:0007669"/>
    <property type="project" value="TreeGrafter"/>
</dbReference>
<dbReference type="Proteomes" id="UP000007485">
    <property type="component" value="Chromosome"/>
</dbReference>
<evidence type="ECO:0000259" key="4">
    <source>
        <dbReference type="Pfam" id="PF00326"/>
    </source>
</evidence>
<accession>F0QW43</accession>
<organism evidence="5 6">
    <name type="scientific">Vulcanisaeta moutnovskia (strain 768-28)</name>
    <dbReference type="NCBI Taxonomy" id="985053"/>
    <lineage>
        <taxon>Archaea</taxon>
        <taxon>Thermoproteota</taxon>
        <taxon>Thermoprotei</taxon>
        <taxon>Thermoproteales</taxon>
        <taxon>Thermoproteaceae</taxon>
        <taxon>Vulcanisaeta</taxon>
    </lineage>
</organism>
<dbReference type="HOGENOM" id="CLU_008615_2_1_2"/>
<dbReference type="Pfam" id="PF00326">
    <property type="entry name" value="Peptidase_S9"/>
    <property type="match status" value="1"/>
</dbReference>
<dbReference type="SUPFAM" id="SSF82171">
    <property type="entry name" value="DPP6 N-terminal domain-like"/>
    <property type="match status" value="1"/>
</dbReference>